<name>A0A8J9Y6P6_9NEOP</name>
<evidence type="ECO:0000313" key="2">
    <source>
        <dbReference type="EMBL" id="CAH0715350.1"/>
    </source>
</evidence>
<evidence type="ECO:0000313" key="3">
    <source>
        <dbReference type="Proteomes" id="UP000838878"/>
    </source>
</evidence>
<evidence type="ECO:0000256" key="1">
    <source>
        <dbReference type="SAM" id="MobiDB-lite"/>
    </source>
</evidence>
<feature type="non-terminal residue" evidence="2">
    <location>
        <position position="253"/>
    </location>
</feature>
<reference evidence="2" key="1">
    <citation type="submission" date="2021-12" db="EMBL/GenBank/DDBJ databases">
        <authorList>
            <person name="Martin H S."/>
        </authorList>
    </citation>
    <scope>NUCLEOTIDE SEQUENCE</scope>
</reference>
<feature type="compositionally biased region" description="Polar residues" evidence="1">
    <location>
        <begin position="111"/>
        <end position="127"/>
    </location>
</feature>
<dbReference type="Proteomes" id="UP000838878">
    <property type="component" value="Chromosome 10"/>
</dbReference>
<dbReference type="EMBL" id="OV170230">
    <property type="protein sequence ID" value="CAH0715350.1"/>
    <property type="molecule type" value="Genomic_DNA"/>
</dbReference>
<feature type="compositionally biased region" description="Polar residues" evidence="1">
    <location>
        <begin position="138"/>
        <end position="147"/>
    </location>
</feature>
<accession>A0A8J9Y6P6</accession>
<gene>
    <name evidence="2" type="ORF">BINO364_LOCUS2283</name>
</gene>
<dbReference type="OrthoDB" id="7197073at2759"/>
<keyword evidence="3" id="KW-1185">Reference proteome</keyword>
<dbReference type="AlphaFoldDB" id="A0A8J9Y6P6"/>
<sequence>MEREAKENVYAVLDPHIQYELTINKHGEPPKYLSLSKPLTHQRTHAFDPQTFKFNEINNNFYNEYGIPKYRSDQLRKSDRSNRRYNEQSYCKSNHDVKYSIDPHFGKARDSNNMADAQNRNRSSFYNKNRMHGRSSGRKQNFTTTENKGPFTKVDSKRASCKSVKVNDIDVHRAQGNEKERSFDDMKVDNKLQEVKNDDTMPRPGKVKEIASKFNKNSADLRQTVNTKVNRPKPIQSFDQAYINHIFPDAVEI</sequence>
<organism evidence="2 3">
    <name type="scientific">Brenthis ino</name>
    <name type="common">lesser marbled fritillary</name>
    <dbReference type="NCBI Taxonomy" id="405034"/>
    <lineage>
        <taxon>Eukaryota</taxon>
        <taxon>Metazoa</taxon>
        <taxon>Ecdysozoa</taxon>
        <taxon>Arthropoda</taxon>
        <taxon>Hexapoda</taxon>
        <taxon>Insecta</taxon>
        <taxon>Pterygota</taxon>
        <taxon>Neoptera</taxon>
        <taxon>Endopterygota</taxon>
        <taxon>Lepidoptera</taxon>
        <taxon>Glossata</taxon>
        <taxon>Ditrysia</taxon>
        <taxon>Papilionoidea</taxon>
        <taxon>Nymphalidae</taxon>
        <taxon>Heliconiinae</taxon>
        <taxon>Argynnini</taxon>
        <taxon>Brenthis</taxon>
    </lineage>
</organism>
<protein>
    <submittedName>
        <fullName evidence="2">Uncharacterized protein</fullName>
    </submittedName>
</protein>
<proteinExistence type="predicted"/>
<feature type="region of interest" description="Disordered" evidence="1">
    <location>
        <begin position="106"/>
        <end position="153"/>
    </location>
</feature>